<evidence type="ECO:0000313" key="2">
    <source>
        <dbReference type="EMBL" id="SFI97476.1"/>
    </source>
</evidence>
<dbReference type="RefSeq" id="WP_170275762.1">
    <property type="nucleotide sequence ID" value="NZ_CP041745.1"/>
</dbReference>
<evidence type="ECO:0000256" key="1">
    <source>
        <dbReference type="SAM" id="Phobius"/>
    </source>
</evidence>
<name>A0A1I3MLC0_9BURK</name>
<dbReference type="AlphaFoldDB" id="A0A1I3MLC0"/>
<keyword evidence="1" id="KW-0472">Membrane</keyword>
<feature type="transmembrane region" description="Helical" evidence="1">
    <location>
        <begin position="24"/>
        <end position="49"/>
    </location>
</feature>
<dbReference type="EMBL" id="FOQU01000005">
    <property type="protein sequence ID" value="SFI97476.1"/>
    <property type="molecule type" value="Genomic_DNA"/>
</dbReference>
<keyword evidence="3" id="KW-1185">Reference proteome</keyword>
<keyword evidence="1" id="KW-0812">Transmembrane</keyword>
<reference evidence="2 3" key="1">
    <citation type="submission" date="2016-10" db="EMBL/GenBank/DDBJ databases">
        <authorList>
            <person name="de Groot N.N."/>
        </authorList>
    </citation>
    <scope>NUCLEOTIDE SEQUENCE [LARGE SCALE GENOMIC DNA]</scope>
    <source>
        <strain evidence="2 3">LMG 23650</strain>
    </source>
</reference>
<sequence length="50" mass="5387">MYKPIIYGVPIIAAWLSGKTAYEAGWTATGLIIITAAALATCAYAFLIWH</sequence>
<accession>A0A1I3MLC0</accession>
<keyword evidence="1" id="KW-1133">Transmembrane helix</keyword>
<organism evidence="2 3">
    <name type="scientific">Paraburkholderia megapolitana</name>
    <dbReference type="NCBI Taxonomy" id="420953"/>
    <lineage>
        <taxon>Bacteria</taxon>
        <taxon>Pseudomonadati</taxon>
        <taxon>Pseudomonadota</taxon>
        <taxon>Betaproteobacteria</taxon>
        <taxon>Burkholderiales</taxon>
        <taxon>Burkholderiaceae</taxon>
        <taxon>Paraburkholderia</taxon>
    </lineage>
</organism>
<proteinExistence type="predicted"/>
<protein>
    <submittedName>
        <fullName evidence="2">Uncharacterized protein</fullName>
    </submittedName>
</protein>
<gene>
    <name evidence="2" type="ORF">SAMN05192543_10510</name>
</gene>
<dbReference type="Proteomes" id="UP000199548">
    <property type="component" value="Unassembled WGS sequence"/>
</dbReference>
<evidence type="ECO:0000313" key="3">
    <source>
        <dbReference type="Proteomes" id="UP000199548"/>
    </source>
</evidence>